<feature type="compositionally biased region" description="Pro residues" evidence="1">
    <location>
        <begin position="257"/>
        <end position="276"/>
    </location>
</feature>
<feature type="chain" id="PRO_5021192737" evidence="2">
    <location>
        <begin position="17"/>
        <end position="479"/>
    </location>
</feature>
<gene>
    <name evidence="4" type="ORF">CcCBS67573_g04048</name>
</gene>
<evidence type="ECO:0000259" key="3">
    <source>
        <dbReference type="Pfam" id="PF03427"/>
    </source>
</evidence>
<comment type="caution">
    <text evidence="4">The sequence shown here is derived from an EMBL/GenBank/DDBJ whole genome shotgun (WGS) entry which is preliminary data.</text>
</comment>
<keyword evidence="2" id="KW-0732">Signal</keyword>
<evidence type="ECO:0000256" key="1">
    <source>
        <dbReference type="SAM" id="MobiDB-lite"/>
    </source>
</evidence>
<feature type="compositionally biased region" description="Polar residues" evidence="1">
    <location>
        <begin position="411"/>
        <end position="425"/>
    </location>
</feature>
<dbReference type="AlphaFoldDB" id="A0A507FHB4"/>
<evidence type="ECO:0000256" key="2">
    <source>
        <dbReference type="SAM" id="SignalP"/>
    </source>
</evidence>
<organism evidence="4 5">
    <name type="scientific">Chytriomyces confervae</name>
    <dbReference type="NCBI Taxonomy" id="246404"/>
    <lineage>
        <taxon>Eukaryota</taxon>
        <taxon>Fungi</taxon>
        <taxon>Fungi incertae sedis</taxon>
        <taxon>Chytridiomycota</taxon>
        <taxon>Chytridiomycota incertae sedis</taxon>
        <taxon>Chytridiomycetes</taxon>
        <taxon>Chytridiales</taxon>
        <taxon>Chytriomycetaceae</taxon>
        <taxon>Chytriomyces</taxon>
    </lineage>
</organism>
<dbReference type="Proteomes" id="UP000320333">
    <property type="component" value="Unassembled WGS sequence"/>
</dbReference>
<dbReference type="GO" id="GO:0008061">
    <property type="term" value="F:chitin binding"/>
    <property type="evidence" value="ECO:0007669"/>
    <property type="project" value="InterPro"/>
</dbReference>
<protein>
    <submittedName>
        <fullName evidence="4">Chitinase</fullName>
    </submittedName>
</protein>
<feature type="compositionally biased region" description="Low complexity" evidence="1">
    <location>
        <begin position="277"/>
        <end position="295"/>
    </location>
</feature>
<evidence type="ECO:0000313" key="5">
    <source>
        <dbReference type="Proteomes" id="UP000320333"/>
    </source>
</evidence>
<accession>A0A507FHB4</accession>
<feature type="compositionally biased region" description="Low complexity" evidence="1">
    <location>
        <begin position="378"/>
        <end position="410"/>
    </location>
</feature>
<dbReference type="GO" id="GO:0006032">
    <property type="term" value="P:chitin catabolic process"/>
    <property type="evidence" value="ECO:0007669"/>
    <property type="project" value="InterPro"/>
</dbReference>
<proteinExistence type="predicted"/>
<feature type="region of interest" description="Disordered" evidence="1">
    <location>
        <begin position="378"/>
        <end position="425"/>
    </location>
</feature>
<keyword evidence="5" id="KW-1185">Reference proteome</keyword>
<dbReference type="STRING" id="246404.A0A507FHB4"/>
<evidence type="ECO:0000313" key="4">
    <source>
        <dbReference type="EMBL" id="TPX74686.1"/>
    </source>
</evidence>
<dbReference type="OrthoDB" id="2148085at2759"/>
<reference evidence="4 5" key="1">
    <citation type="journal article" date="2019" name="Sci. Rep.">
        <title>Comparative genomics of chytrid fungi reveal insights into the obligate biotrophic and pathogenic lifestyle of Synchytrium endobioticum.</title>
        <authorList>
            <person name="van de Vossenberg B.T.L.H."/>
            <person name="Warris S."/>
            <person name="Nguyen H.D.T."/>
            <person name="van Gent-Pelzer M.P.E."/>
            <person name="Joly D.L."/>
            <person name="van de Geest H.C."/>
            <person name="Bonants P.J.M."/>
            <person name="Smith D.S."/>
            <person name="Levesque C.A."/>
            <person name="van der Lee T.A.J."/>
        </authorList>
    </citation>
    <scope>NUCLEOTIDE SEQUENCE [LARGE SCALE GENOMIC DNA]</scope>
    <source>
        <strain evidence="4 5">CBS 675.73</strain>
    </source>
</reference>
<dbReference type="Pfam" id="PF03427">
    <property type="entry name" value="CBM_19"/>
    <property type="match status" value="1"/>
</dbReference>
<feature type="region of interest" description="Disordered" evidence="1">
    <location>
        <begin position="251"/>
        <end position="304"/>
    </location>
</feature>
<dbReference type="EMBL" id="QEAP01000113">
    <property type="protein sequence ID" value="TPX74686.1"/>
    <property type="molecule type" value="Genomic_DNA"/>
</dbReference>
<name>A0A507FHB4_9FUNG</name>
<feature type="signal peptide" evidence="2">
    <location>
        <begin position="1"/>
        <end position="16"/>
    </location>
</feature>
<dbReference type="InterPro" id="IPR005089">
    <property type="entry name" value="CBM19"/>
</dbReference>
<sequence length="479" mass="48854">MLTILAILAIASQATAHGFMNWPITRMLPGDQQSGYSFTRTAANRNNDIHPDPDISCAYLPKGPVFTQTMAPGPATVDYTITAHHNGGCIVMLSTDGQKSWKEIGRDPTCGIQAKNPTGRGSVPVTIPDGTYSAVLRWNWVADNGGAPNEIYNQCADIQVSPSGSNTHTKVEMMGGSVGAGFTALPRGSTFNSGCSQAGALKCAESNKAFINQCISLPAGGGYSGGINWYQYQCPNGATCQTSGGSDKCVGASGPVSPVPGPDPVPAPQPDQPPVDMPSSSVTPNKPVTTNVPAPTVAPQPPTTGQACATEGALVMPLPSGSTCSDVKKKCQTFCLNSQFYNVERNQCFGETGNSATQWCKCNGVTYYNVASGTPTTQCPTGGQQPAPGPSKTKSTAAPASPPATSATKPNKTTQIPVATTAGNPTQGGVSNGAACSTNGGYACASNGAIAVCSGGAWVELSCPAGSKCGVMGGMTYCL</sequence>
<feature type="domain" description="Carbohydrate-binding module family 19" evidence="3">
    <location>
        <begin position="413"/>
        <end position="469"/>
    </location>
</feature>